<feature type="transmembrane region" description="Helical" evidence="1">
    <location>
        <begin position="21"/>
        <end position="43"/>
    </location>
</feature>
<comment type="caution">
    <text evidence="2">The sequence shown here is derived from an EMBL/GenBank/DDBJ whole genome shotgun (WGS) entry which is preliminary data.</text>
</comment>
<feature type="transmembrane region" description="Helical" evidence="1">
    <location>
        <begin position="55"/>
        <end position="77"/>
    </location>
</feature>
<dbReference type="EMBL" id="SNWN01000003">
    <property type="protein sequence ID" value="TDO22104.1"/>
    <property type="molecule type" value="Genomic_DNA"/>
</dbReference>
<protein>
    <submittedName>
        <fullName evidence="2">Uncharacterized protein</fullName>
    </submittedName>
</protein>
<evidence type="ECO:0000256" key="1">
    <source>
        <dbReference type="SAM" id="Phobius"/>
    </source>
</evidence>
<evidence type="ECO:0000313" key="3">
    <source>
        <dbReference type="Proteomes" id="UP000295518"/>
    </source>
</evidence>
<gene>
    <name evidence="2" type="ORF">EI74_0049</name>
</gene>
<keyword evidence="1" id="KW-0812">Transmembrane</keyword>
<keyword evidence="3" id="KW-1185">Reference proteome</keyword>
<evidence type="ECO:0000313" key="2">
    <source>
        <dbReference type="EMBL" id="TDO22104.1"/>
    </source>
</evidence>
<sequence length="137" mass="16221">MQNKWSKEYLNKLTLKMKIGLSIYFVSFWSLILFIVSLIIFYFSYMQPRSINISHYGVIVAVIVAIIIFIMSIFLGYKISQEIKRISEDENNTPIETKFIKTISESMIQISKSIYSFKKIVEAFKIIKEFKNNYFLQ</sequence>
<organism evidence="2 3">
    <name type="scientific">Mycoplasma testudineum</name>
    <dbReference type="NCBI Taxonomy" id="244584"/>
    <lineage>
        <taxon>Bacteria</taxon>
        <taxon>Bacillati</taxon>
        <taxon>Mycoplasmatota</taxon>
        <taxon>Mollicutes</taxon>
        <taxon>Mycoplasmataceae</taxon>
        <taxon>Mycoplasma</taxon>
    </lineage>
</organism>
<dbReference type="RefSeq" id="WP_094255032.1">
    <property type="nucleotide sequence ID" value="NZ_NNCE01000012.1"/>
</dbReference>
<keyword evidence="1" id="KW-1133">Transmembrane helix</keyword>
<keyword evidence="1" id="KW-0472">Membrane</keyword>
<proteinExistence type="predicted"/>
<reference evidence="2 3" key="1">
    <citation type="submission" date="2019-03" db="EMBL/GenBank/DDBJ databases">
        <title>Genomic Encyclopedia of Archaeal and Bacterial Type Strains, Phase II (KMG-II): from individual species to whole genera.</title>
        <authorList>
            <person name="Goeker M."/>
        </authorList>
    </citation>
    <scope>NUCLEOTIDE SEQUENCE [LARGE SCALE GENOMIC DNA]</scope>
    <source>
        <strain evidence="2 3">ATCC 700618</strain>
    </source>
</reference>
<dbReference type="AlphaFoldDB" id="A0A4R6IJB5"/>
<name>A0A4R6IJB5_9MOLU</name>
<accession>A0A4R6IJB5</accession>
<dbReference type="Proteomes" id="UP000295518">
    <property type="component" value="Unassembled WGS sequence"/>
</dbReference>